<sequence>MQDLPENHGLTSKHLLSFFKKVQESNLDINSFILMKDGQAISQFYRKPYRKDTPQLLFSLSKSFTSIAVGIAWDEGYFDLHDKVISFFPDKLPDHISPNLSQMTIHHLLSMTAGHQDNIYGEVIKHSDWIASFLSQEVHHVPGSYYRYSTHSTYMLSSIVEKVTGQNLVDFLMPRLFEPLEIPRPSWETCPKGITAGGMGLSISTEGIARFGQMLLEKGLFNNKRIVSEKYINLATSKNADTMRDEDRIDFSKGYGYQLFLCRSDCFMGNGRYGQLCFVAPKERIVIAATSCLPSMKHLQSLLDLIYEYILGQINYETSSNLKDELALQKYLSNIAYPLPVSKDLIDKELVFKDARYSIHKNPQCIEEVRFSFQNNQLEFQMMYDNKVNKGYLFEFGTLFHGQDLFTKDLALHDQEVATHAYWCGEDTLVLTLFYIETPYVIKYNISTKNKTIELQCSNNASLDTQDYKITGVLL</sequence>
<dbReference type="InterPro" id="IPR001466">
    <property type="entry name" value="Beta-lactam-related"/>
</dbReference>
<dbReference type="InterPro" id="IPR050789">
    <property type="entry name" value="Diverse_Enzym_Activities"/>
</dbReference>
<evidence type="ECO:0000313" key="2">
    <source>
        <dbReference type="EMBL" id="NUU63016.1"/>
    </source>
</evidence>
<gene>
    <name evidence="2" type="ORF">HPT30_21940</name>
</gene>
<keyword evidence="2" id="KW-0378">Hydrolase</keyword>
<evidence type="ECO:0000313" key="3">
    <source>
        <dbReference type="Proteomes" id="UP000564806"/>
    </source>
</evidence>
<dbReference type="SUPFAM" id="SSF56601">
    <property type="entry name" value="beta-lactamase/transpeptidase-like"/>
    <property type="match status" value="1"/>
</dbReference>
<dbReference type="PANTHER" id="PTHR43283:SF7">
    <property type="entry name" value="BETA-LACTAMASE-RELATED DOMAIN-CONTAINING PROTEIN"/>
    <property type="match status" value="1"/>
</dbReference>
<keyword evidence="3" id="KW-1185">Reference proteome</keyword>
<feature type="domain" description="Beta-lactamase-related" evidence="1">
    <location>
        <begin position="33"/>
        <end position="290"/>
    </location>
</feature>
<dbReference type="Proteomes" id="UP000564806">
    <property type="component" value="Unassembled WGS sequence"/>
</dbReference>
<dbReference type="EMBL" id="JABWCS010000217">
    <property type="protein sequence ID" value="NUU63016.1"/>
    <property type="molecule type" value="Genomic_DNA"/>
</dbReference>
<name>A0A850ER80_9BACL</name>
<evidence type="ECO:0000259" key="1">
    <source>
        <dbReference type="Pfam" id="PF00144"/>
    </source>
</evidence>
<protein>
    <submittedName>
        <fullName evidence="2">Serine hydrolase</fullName>
    </submittedName>
</protein>
<dbReference type="InterPro" id="IPR012338">
    <property type="entry name" value="Beta-lactam/transpept-like"/>
</dbReference>
<dbReference type="AlphaFoldDB" id="A0A850ER80"/>
<proteinExistence type="predicted"/>
<reference evidence="2" key="1">
    <citation type="submission" date="2020-06" db="EMBL/GenBank/DDBJ databases">
        <title>Paenibacillus sp. nov., isolated from soil.</title>
        <authorList>
            <person name="Seo Y.L."/>
        </authorList>
    </citation>
    <scope>NUCLEOTIDE SEQUENCE [LARGE SCALE GENOMIC DNA]</scope>
    <source>
        <strain evidence="2">JW14</strain>
    </source>
</reference>
<comment type="caution">
    <text evidence="2">The sequence shown here is derived from an EMBL/GenBank/DDBJ whole genome shotgun (WGS) entry which is preliminary data.</text>
</comment>
<accession>A0A850ER80</accession>
<dbReference type="Gene3D" id="3.40.710.10">
    <property type="entry name" value="DD-peptidase/beta-lactamase superfamily"/>
    <property type="match status" value="1"/>
</dbReference>
<organism evidence="2 3">
    <name type="scientific">Paenibacillus agri</name>
    <dbReference type="NCBI Taxonomy" id="2744309"/>
    <lineage>
        <taxon>Bacteria</taxon>
        <taxon>Bacillati</taxon>
        <taxon>Bacillota</taxon>
        <taxon>Bacilli</taxon>
        <taxon>Bacillales</taxon>
        <taxon>Paenibacillaceae</taxon>
        <taxon>Paenibacillus</taxon>
    </lineage>
</organism>
<dbReference type="GO" id="GO:0016787">
    <property type="term" value="F:hydrolase activity"/>
    <property type="evidence" value="ECO:0007669"/>
    <property type="project" value="UniProtKB-KW"/>
</dbReference>
<dbReference type="PANTHER" id="PTHR43283">
    <property type="entry name" value="BETA-LACTAMASE-RELATED"/>
    <property type="match status" value="1"/>
</dbReference>
<dbReference type="Pfam" id="PF00144">
    <property type="entry name" value="Beta-lactamase"/>
    <property type="match status" value="1"/>
</dbReference>